<keyword evidence="11" id="KW-1185">Reference proteome</keyword>
<name>A0A0R1L2S0_9LACO</name>
<keyword evidence="6" id="KW-0808">Transferase</keyword>
<dbReference type="SUPFAM" id="SSF53062">
    <property type="entry name" value="PTS system fructose IIA component-like"/>
    <property type="match status" value="1"/>
</dbReference>
<evidence type="ECO:0000256" key="6">
    <source>
        <dbReference type="ARBA" id="ARBA00022679"/>
    </source>
</evidence>
<keyword evidence="5" id="KW-0762">Sugar transport</keyword>
<reference evidence="10 11" key="1">
    <citation type="journal article" date="2015" name="Genome Announc.">
        <title>Expanding the biotechnology potential of lactobacilli through comparative genomics of 213 strains and associated genera.</title>
        <authorList>
            <person name="Sun Z."/>
            <person name="Harris H.M."/>
            <person name="McCann A."/>
            <person name="Guo C."/>
            <person name="Argimon S."/>
            <person name="Zhang W."/>
            <person name="Yang X."/>
            <person name="Jeffery I.B."/>
            <person name="Cooney J.C."/>
            <person name="Kagawa T.F."/>
            <person name="Liu W."/>
            <person name="Song Y."/>
            <person name="Salvetti E."/>
            <person name="Wrobel A."/>
            <person name="Rasinkangas P."/>
            <person name="Parkhill J."/>
            <person name="Rea M.C."/>
            <person name="O'Sullivan O."/>
            <person name="Ritari J."/>
            <person name="Douillard F.P."/>
            <person name="Paul Ross R."/>
            <person name="Yang R."/>
            <person name="Briner A.E."/>
            <person name="Felis G.E."/>
            <person name="de Vos W.M."/>
            <person name="Barrangou R."/>
            <person name="Klaenhammer T.R."/>
            <person name="Caufield P.W."/>
            <person name="Cui Y."/>
            <person name="Zhang H."/>
            <person name="O'Toole P.W."/>
        </authorList>
    </citation>
    <scope>NUCLEOTIDE SEQUENCE [LARGE SCALE GENOMIC DNA]</scope>
    <source>
        <strain evidence="10 11">DSM 19904</strain>
    </source>
</reference>
<dbReference type="InterPro" id="IPR036662">
    <property type="entry name" value="PTS_EIIA_man-typ_sf"/>
</dbReference>
<dbReference type="GO" id="GO:0005737">
    <property type="term" value="C:cytoplasm"/>
    <property type="evidence" value="ECO:0007669"/>
    <property type="project" value="UniProtKB-SubCell"/>
</dbReference>
<keyword evidence="7" id="KW-0598">Phosphotransferase system</keyword>
<evidence type="ECO:0000256" key="7">
    <source>
        <dbReference type="ARBA" id="ARBA00022683"/>
    </source>
</evidence>
<organism evidence="10 11">
    <name type="scientific">Lentilactobacillus sunkii DSM 19904</name>
    <dbReference type="NCBI Taxonomy" id="1423808"/>
    <lineage>
        <taxon>Bacteria</taxon>
        <taxon>Bacillati</taxon>
        <taxon>Bacillota</taxon>
        <taxon>Bacilli</taxon>
        <taxon>Lactobacillales</taxon>
        <taxon>Lactobacillaceae</taxon>
        <taxon>Lentilactobacillus</taxon>
    </lineage>
</organism>
<evidence type="ECO:0000256" key="8">
    <source>
        <dbReference type="ARBA" id="ARBA00022777"/>
    </source>
</evidence>
<comment type="subcellular location">
    <subcellularLocation>
        <location evidence="1">Cytoplasm</location>
    </subcellularLocation>
</comment>
<accession>A0A0R1L2S0</accession>
<dbReference type="PANTHER" id="PTHR33799">
    <property type="entry name" value="PTS PERMEASE-RELATED-RELATED"/>
    <property type="match status" value="1"/>
</dbReference>
<dbReference type="PATRIC" id="fig|1423808.3.peg.343"/>
<dbReference type="Gene3D" id="3.40.50.510">
    <property type="entry name" value="Phosphotransferase system, mannose-type IIA component"/>
    <property type="match status" value="1"/>
</dbReference>
<evidence type="ECO:0000313" key="10">
    <source>
        <dbReference type="EMBL" id="KRK90102.1"/>
    </source>
</evidence>
<keyword evidence="8" id="KW-0418">Kinase</keyword>
<evidence type="ECO:0000256" key="5">
    <source>
        <dbReference type="ARBA" id="ARBA00022597"/>
    </source>
</evidence>
<feature type="domain" description="PTS EIIA type-4" evidence="9">
    <location>
        <begin position="1"/>
        <end position="124"/>
    </location>
</feature>
<keyword evidence="3" id="KW-0963">Cytoplasm</keyword>
<evidence type="ECO:0000256" key="2">
    <source>
        <dbReference type="ARBA" id="ARBA00022448"/>
    </source>
</evidence>
<evidence type="ECO:0000256" key="4">
    <source>
        <dbReference type="ARBA" id="ARBA00022553"/>
    </source>
</evidence>
<dbReference type="GO" id="GO:0009401">
    <property type="term" value="P:phosphoenolpyruvate-dependent sugar phosphotransferase system"/>
    <property type="evidence" value="ECO:0007669"/>
    <property type="project" value="UniProtKB-KW"/>
</dbReference>
<dbReference type="GO" id="GO:0016773">
    <property type="term" value="F:phosphotransferase activity, alcohol group as acceptor"/>
    <property type="evidence" value="ECO:0007669"/>
    <property type="project" value="InterPro"/>
</dbReference>
<gene>
    <name evidence="10" type="ORF">FD17_GL000343</name>
</gene>
<dbReference type="PROSITE" id="PS51096">
    <property type="entry name" value="PTS_EIIA_TYPE_4"/>
    <property type="match status" value="1"/>
</dbReference>
<keyword evidence="2" id="KW-0813">Transport</keyword>
<dbReference type="InterPro" id="IPR004701">
    <property type="entry name" value="PTS_EIIA_man-typ"/>
</dbReference>
<dbReference type="PANTHER" id="PTHR33799:SF1">
    <property type="entry name" value="PTS SYSTEM MANNOSE-SPECIFIC EIIAB COMPONENT-RELATED"/>
    <property type="match status" value="1"/>
</dbReference>
<dbReference type="Pfam" id="PF03610">
    <property type="entry name" value="EIIA-man"/>
    <property type="match status" value="1"/>
</dbReference>
<sequence length="141" mass="15193">MISILVVSHGDFAKSLIQTAEMIAGKQENVSWVSLAPNDGVDSLKAKLDTQIAKFPKDVPMLILADLWGGSPFNAAAQIAAENPKETALIAGVNLPILLEAYMARNSTLTELVKKVNEISDDSIRQFTIPTDDDDLGDDLL</sequence>
<evidence type="ECO:0000259" key="9">
    <source>
        <dbReference type="PROSITE" id="PS51096"/>
    </source>
</evidence>
<dbReference type="Proteomes" id="UP000051581">
    <property type="component" value="Unassembled WGS sequence"/>
</dbReference>
<evidence type="ECO:0000256" key="1">
    <source>
        <dbReference type="ARBA" id="ARBA00004496"/>
    </source>
</evidence>
<proteinExistence type="predicted"/>
<evidence type="ECO:0000256" key="3">
    <source>
        <dbReference type="ARBA" id="ARBA00022490"/>
    </source>
</evidence>
<dbReference type="GO" id="GO:0016301">
    <property type="term" value="F:kinase activity"/>
    <property type="evidence" value="ECO:0007669"/>
    <property type="project" value="UniProtKB-KW"/>
</dbReference>
<dbReference type="InterPro" id="IPR051471">
    <property type="entry name" value="Bacterial_PTS_sugar_comp"/>
</dbReference>
<dbReference type="InterPro" id="IPR013789">
    <property type="entry name" value="PTS_EIIA_man"/>
</dbReference>
<dbReference type="NCBIfam" id="TIGR00824">
    <property type="entry name" value="EIIA-man"/>
    <property type="match status" value="1"/>
</dbReference>
<dbReference type="EMBL" id="AZEA01000001">
    <property type="protein sequence ID" value="KRK90102.1"/>
    <property type="molecule type" value="Genomic_DNA"/>
</dbReference>
<dbReference type="CDD" id="cd00006">
    <property type="entry name" value="PTS_IIA_man"/>
    <property type="match status" value="1"/>
</dbReference>
<dbReference type="InterPro" id="IPR033887">
    <property type="entry name" value="PTS_IIA_man"/>
</dbReference>
<comment type="caution">
    <text evidence="10">The sequence shown here is derived from an EMBL/GenBank/DDBJ whole genome shotgun (WGS) entry which is preliminary data.</text>
</comment>
<dbReference type="OrthoDB" id="9799827at2"/>
<keyword evidence="4" id="KW-0597">Phosphoprotein</keyword>
<protein>
    <submittedName>
        <fullName evidence="10">PTS system mannose fructose sorbose family transporter subunit IIA</fullName>
    </submittedName>
</protein>
<dbReference type="GO" id="GO:0016020">
    <property type="term" value="C:membrane"/>
    <property type="evidence" value="ECO:0007669"/>
    <property type="project" value="InterPro"/>
</dbReference>
<evidence type="ECO:0000313" key="11">
    <source>
        <dbReference type="Proteomes" id="UP000051581"/>
    </source>
</evidence>
<dbReference type="AlphaFoldDB" id="A0A0R1L2S0"/>
<dbReference type="RefSeq" id="WP_057823102.1">
    <property type="nucleotide sequence ID" value="NZ_AZEA01000001.1"/>
</dbReference>